<evidence type="ECO:0000256" key="2">
    <source>
        <dbReference type="ARBA" id="ARBA00005386"/>
    </source>
</evidence>
<dbReference type="GO" id="GO:0006493">
    <property type="term" value="P:protein O-linked glycosylation"/>
    <property type="evidence" value="ECO:0007669"/>
    <property type="project" value="InterPro"/>
</dbReference>
<dbReference type="RefSeq" id="WP_071540078.1">
    <property type="nucleotide sequence ID" value="NZ_CP015016.1"/>
</dbReference>
<dbReference type="Pfam" id="PF13181">
    <property type="entry name" value="TPR_8"/>
    <property type="match status" value="1"/>
</dbReference>
<evidence type="ECO:0000256" key="1">
    <source>
        <dbReference type="ARBA" id="ARBA00004922"/>
    </source>
</evidence>
<dbReference type="PROSITE" id="PS50293">
    <property type="entry name" value="TPR_REGION"/>
    <property type="match status" value="4"/>
</dbReference>
<evidence type="ECO:0000256" key="6">
    <source>
        <dbReference type="ARBA" id="ARBA00022737"/>
    </source>
</evidence>
<evidence type="ECO:0000256" key="5">
    <source>
        <dbReference type="ARBA" id="ARBA00022679"/>
    </source>
</evidence>
<dbReference type="InterPro" id="IPR011990">
    <property type="entry name" value="TPR-like_helical_dom_sf"/>
</dbReference>
<evidence type="ECO:0000256" key="7">
    <source>
        <dbReference type="ARBA" id="ARBA00022803"/>
    </source>
</evidence>
<protein>
    <recommendedName>
        <fullName evidence="3">protein O-GlcNAc transferase</fullName>
        <ecNumber evidence="3">2.4.1.255</ecNumber>
    </recommendedName>
</protein>
<comment type="similarity">
    <text evidence="2">Belongs to the glycosyltransferase 41 family. O-GlcNAc transferase subfamily.</text>
</comment>
<organism evidence="10 11">
    <name type="scientific">Polynucleobacter asymbioticus</name>
    <dbReference type="NCBI Taxonomy" id="576611"/>
    <lineage>
        <taxon>Bacteria</taxon>
        <taxon>Pseudomonadati</taxon>
        <taxon>Pseudomonadota</taxon>
        <taxon>Betaproteobacteria</taxon>
        <taxon>Burkholderiales</taxon>
        <taxon>Burkholderiaceae</taxon>
        <taxon>Polynucleobacter</taxon>
    </lineage>
</organism>
<evidence type="ECO:0000256" key="3">
    <source>
        <dbReference type="ARBA" id="ARBA00011970"/>
    </source>
</evidence>
<feature type="repeat" description="TPR" evidence="8">
    <location>
        <begin position="96"/>
        <end position="129"/>
    </location>
</feature>
<feature type="repeat" description="TPR" evidence="8">
    <location>
        <begin position="28"/>
        <end position="61"/>
    </location>
</feature>
<keyword evidence="6" id="KW-0677">Repeat</keyword>
<keyword evidence="5" id="KW-0808">Transferase</keyword>
<name>A0AAC9IU10_9BURK</name>
<sequence>MQTMARLPNLSKRKLQTPVKAAPQQNQIATWLQQGLALHQQGMYSEAQVIYEQILKLQPYHFDALQLSGALLVQTKKYTQAVNFLTKALQINPNHAEAYSNCGNALKELGRPDEALASYDKAISIKSNYAEAYYNRGNALQALKHFDRALASYDKAISIKSNYAEAYSNRGNALKELGRPDEALASYDKAISIKSNNAEAYSNRGNVLKELGRPDEALASYGKAISIKPDYADAHSNRGSALQELGRLDEALVSYDKAISIKPDYAEARWARATSVLPIIQNQAIHIQDCRADFHTKLLELDNWFTKKKLEGGYKAVGSTQPFFIAYQEENNKELLSQYGALCCKLMGYWQQKNNYLLKSRLFKKPIKLGIVSNHIREHSVWSAITRGWIEYLNRDDFQLFFFYTDATIDKETEFAKSIATGFIQCSKNLDRGVNAILDAQIDVLLYPEIGMDPMTVKLASLRLAPVQVASWGHPETTGLPTMDYYVSAELLEPDNPEQYYSERLVKLPNLGCYYKKSSVIAESIDLNGIGIAVDQPLLICPGTPFKYKPQYDHVFVDIAKQLKKCQLIFFTHQKYQLTELLKKRIASRFLEAGLNFKDYCVFIPWQPKTAFYSLMKRADVFLDTIGFSGFNTAMQAIECDLPIVTREGKFMRGRLASGVLKKIGLSELIAGDEKDYVNLAIKLVRNQQYNQSIRKHIKDNSHALYDDLEPVRALEKFIKVAHSESTKQT</sequence>
<feature type="repeat" description="TPR" evidence="8">
    <location>
        <begin position="62"/>
        <end position="95"/>
    </location>
</feature>
<gene>
    <name evidence="10" type="ORF">AOC25_04235</name>
</gene>
<dbReference type="EMBL" id="CP015017">
    <property type="protein sequence ID" value="APC00891.1"/>
    <property type="molecule type" value="Genomic_DNA"/>
</dbReference>
<proteinExistence type="inferred from homology"/>
<dbReference type="GO" id="GO:0097363">
    <property type="term" value="F:protein O-acetylglucosaminyltransferase activity"/>
    <property type="evidence" value="ECO:0007669"/>
    <property type="project" value="UniProtKB-EC"/>
</dbReference>
<dbReference type="SUPFAM" id="SSF48452">
    <property type="entry name" value="TPR-like"/>
    <property type="match status" value="1"/>
</dbReference>
<dbReference type="Pfam" id="PF13424">
    <property type="entry name" value="TPR_12"/>
    <property type="match status" value="1"/>
</dbReference>
<dbReference type="InterPro" id="IPR019734">
    <property type="entry name" value="TPR_rpt"/>
</dbReference>
<feature type="repeat" description="TPR" evidence="8">
    <location>
        <begin position="198"/>
        <end position="231"/>
    </location>
</feature>
<feature type="domain" description="O-GlcNAc transferase C-terminal" evidence="9">
    <location>
        <begin position="329"/>
        <end position="510"/>
    </location>
</feature>
<dbReference type="Gene3D" id="3.40.50.2000">
    <property type="entry name" value="Glycogen Phosphorylase B"/>
    <property type="match status" value="1"/>
</dbReference>
<evidence type="ECO:0000259" key="9">
    <source>
        <dbReference type="Pfam" id="PF13844"/>
    </source>
</evidence>
<dbReference type="Pfam" id="PF13414">
    <property type="entry name" value="TPR_11"/>
    <property type="match status" value="2"/>
</dbReference>
<feature type="domain" description="O-GlcNAc transferase C-terminal" evidence="9">
    <location>
        <begin position="586"/>
        <end position="701"/>
    </location>
</feature>
<dbReference type="EC" id="2.4.1.255" evidence="3"/>
<evidence type="ECO:0000313" key="11">
    <source>
        <dbReference type="Proteomes" id="UP000182060"/>
    </source>
</evidence>
<dbReference type="Gene3D" id="3.40.50.11380">
    <property type="match status" value="1"/>
</dbReference>
<dbReference type="AlphaFoldDB" id="A0AAC9IU10"/>
<dbReference type="PANTHER" id="PTHR44366:SF1">
    <property type="entry name" value="UDP-N-ACETYLGLUCOSAMINE--PEPTIDE N-ACETYLGLUCOSAMINYLTRANSFERASE 110 KDA SUBUNIT"/>
    <property type="match status" value="1"/>
</dbReference>
<evidence type="ECO:0000313" key="10">
    <source>
        <dbReference type="EMBL" id="APC00891.1"/>
    </source>
</evidence>
<keyword evidence="4" id="KW-0328">Glycosyltransferase</keyword>
<dbReference type="SMART" id="SM00028">
    <property type="entry name" value="TPR"/>
    <property type="match status" value="7"/>
</dbReference>
<dbReference type="InterPro" id="IPR029489">
    <property type="entry name" value="OGT/SEC/SPY_C"/>
</dbReference>
<dbReference type="Gene3D" id="1.25.40.10">
    <property type="entry name" value="Tetratricopeptide repeat domain"/>
    <property type="match status" value="4"/>
</dbReference>
<comment type="pathway">
    <text evidence="1">Protein modification; protein glycosylation.</text>
</comment>
<feature type="repeat" description="TPR" evidence="8">
    <location>
        <begin position="232"/>
        <end position="265"/>
    </location>
</feature>
<dbReference type="Proteomes" id="UP000182060">
    <property type="component" value="Chromosome"/>
</dbReference>
<keyword evidence="7 8" id="KW-0802">TPR repeat</keyword>
<feature type="repeat" description="TPR" evidence="8">
    <location>
        <begin position="130"/>
        <end position="163"/>
    </location>
</feature>
<dbReference type="InterPro" id="IPR037919">
    <property type="entry name" value="OGT"/>
</dbReference>
<feature type="repeat" description="TPR" evidence="8">
    <location>
        <begin position="164"/>
        <end position="197"/>
    </location>
</feature>
<dbReference type="PANTHER" id="PTHR44366">
    <property type="entry name" value="UDP-N-ACETYLGLUCOSAMINE--PEPTIDE N-ACETYLGLUCOSAMINYLTRANSFERASE 110 KDA SUBUNIT"/>
    <property type="match status" value="1"/>
</dbReference>
<accession>A0AAC9IU10</accession>
<dbReference type="PROSITE" id="PS50005">
    <property type="entry name" value="TPR"/>
    <property type="match status" value="7"/>
</dbReference>
<dbReference type="SUPFAM" id="SSF53756">
    <property type="entry name" value="UDP-Glycosyltransferase/glycogen phosphorylase"/>
    <property type="match status" value="1"/>
</dbReference>
<dbReference type="Pfam" id="PF13844">
    <property type="entry name" value="Glyco_transf_41"/>
    <property type="match status" value="2"/>
</dbReference>
<reference evidence="10" key="1">
    <citation type="journal article" date="2017" name="Appl. Environ. Microbiol.">
        <title>Microdiversification of a pelagic Polynucleobacter species is mainly driven by acquisition of genomic islands from a partially interspecific gene pool.</title>
        <authorList>
            <person name="Hoetzinger M."/>
            <person name="Hahn M.W."/>
            <person name="Jezberova J."/>
            <person name="Schmidt J."/>
            <person name="Koll U."/>
        </authorList>
    </citation>
    <scope>NUCLEOTIDE SEQUENCE</scope>
    <source>
        <strain evidence="10">MWH-RechtKol4</strain>
    </source>
</reference>
<evidence type="ECO:0000256" key="8">
    <source>
        <dbReference type="PROSITE-ProRule" id="PRU00339"/>
    </source>
</evidence>
<evidence type="ECO:0000256" key="4">
    <source>
        <dbReference type="ARBA" id="ARBA00022676"/>
    </source>
</evidence>